<reference evidence="1 2" key="1">
    <citation type="journal article" date="2015" name="Genome Announc.">
        <title>Draft Genome Sequences of Marine Isolates of Thalassomonas viridans and Thalassomonas actiniarum.</title>
        <authorList>
            <person name="Olonade I."/>
            <person name="van Zyl L.J."/>
            <person name="Trindade M."/>
        </authorList>
    </citation>
    <scope>NUCLEOTIDE SEQUENCE [LARGE SCALE GENOMIC DNA]</scope>
    <source>
        <strain evidence="1 2">A5K-106</strain>
    </source>
</reference>
<dbReference type="KEGG" id="tact:SG35_001395"/>
<proteinExistence type="predicted"/>
<organism evidence="1 2">
    <name type="scientific">Thalassomonas actiniarum</name>
    <dbReference type="NCBI Taxonomy" id="485447"/>
    <lineage>
        <taxon>Bacteria</taxon>
        <taxon>Pseudomonadati</taxon>
        <taxon>Pseudomonadota</taxon>
        <taxon>Gammaproteobacteria</taxon>
        <taxon>Alteromonadales</taxon>
        <taxon>Colwelliaceae</taxon>
        <taxon>Thalassomonas</taxon>
    </lineage>
</organism>
<accession>A0AAE9YS03</accession>
<keyword evidence="2" id="KW-1185">Reference proteome</keyword>
<dbReference type="Proteomes" id="UP000032568">
    <property type="component" value="Chromosome"/>
</dbReference>
<reference evidence="1 2" key="2">
    <citation type="journal article" date="2022" name="Mar. Drugs">
        <title>Bioassay-Guided Fractionation Leads to the Detection of Cholic Acid Generated by the Rare Thalassomonas sp.</title>
        <authorList>
            <person name="Pheiffer F."/>
            <person name="Schneider Y.K."/>
            <person name="Hansen E.H."/>
            <person name="Andersen J.H."/>
            <person name="Isaksson J."/>
            <person name="Busche T."/>
            <person name="R C."/>
            <person name="Kalinowski J."/>
            <person name="Zyl L.V."/>
            <person name="Trindade M."/>
        </authorList>
    </citation>
    <scope>NUCLEOTIDE SEQUENCE [LARGE SCALE GENOMIC DNA]</scope>
    <source>
        <strain evidence="1 2">A5K-106</strain>
    </source>
</reference>
<evidence type="ECO:0000313" key="1">
    <source>
        <dbReference type="EMBL" id="WDD99373.1"/>
    </source>
</evidence>
<sequence length="368" mass="41486">MNWTYAGKITIMMFICLLCSCSGEYRQAIKAYEQARADNQLQPLVQALKTLSRLDPEQYQQQFSLASQAQQQYQQAQASLAQGDYLAAYLASHASYRALTTETNKALLIASGKALVPLMRAQGEIKRSYLALPESMGEMLQAYASREVENWQQLALNTLLGQLTRGILALENAVKIIHEHKLEALDPAISSWSTGINSRLALLTGVRDYLVGEVRYLSASKLLELNLVLAKESASLLSYVRDEVAQKTLYPVFFKAQQKYRPYGELLENVSLALSLSQRDIHAPWYQHWQALADEVLQQQQPFSRYPQLADKRSRQIKALIAKNKRQAPEWGVGLADITSFNHEYPKISELVDKLNQDKTLLYLGSPG</sequence>
<dbReference type="RefSeq" id="WP_044836393.1">
    <property type="nucleotide sequence ID" value="NZ_CP059735.1"/>
</dbReference>
<protein>
    <submittedName>
        <fullName evidence="1">Uncharacterized protein</fullName>
    </submittedName>
</protein>
<dbReference type="AlphaFoldDB" id="A0AAE9YS03"/>
<evidence type="ECO:0000313" key="2">
    <source>
        <dbReference type="Proteomes" id="UP000032568"/>
    </source>
</evidence>
<name>A0AAE9YS03_9GAMM</name>
<gene>
    <name evidence="1" type="ORF">SG35_001395</name>
</gene>
<dbReference type="EMBL" id="CP059735">
    <property type="protein sequence ID" value="WDD99373.1"/>
    <property type="molecule type" value="Genomic_DNA"/>
</dbReference>